<dbReference type="PANTHER" id="PTHR42767">
    <property type="entry name" value="ENDO-BETA-1,6-GALACTANASE"/>
    <property type="match status" value="1"/>
</dbReference>
<dbReference type="Proteomes" id="UP000290037">
    <property type="component" value="Unassembled WGS sequence"/>
</dbReference>
<reference evidence="4" key="1">
    <citation type="submission" date="2016-11" db="EMBL/GenBank/DDBJ databases">
        <authorList>
            <person name="Varghese N."/>
            <person name="Submissions S."/>
        </authorList>
    </citation>
    <scope>NUCLEOTIDE SEQUENCE [LARGE SCALE GENOMIC DNA]</scope>
    <source>
        <strain evidence="4">DSM 19859</strain>
    </source>
</reference>
<dbReference type="AlphaFoldDB" id="A0A1M5XGF2"/>
<dbReference type="GO" id="GO:0004553">
    <property type="term" value="F:hydrolase activity, hydrolyzing O-glycosyl compounds"/>
    <property type="evidence" value="ECO:0007669"/>
    <property type="project" value="InterPro"/>
</dbReference>
<keyword evidence="5" id="KW-1185">Reference proteome</keyword>
<accession>A0A1M5XGF2</accession>
<evidence type="ECO:0000313" key="4">
    <source>
        <dbReference type="Proteomes" id="UP000184240"/>
    </source>
</evidence>
<evidence type="ECO:0000313" key="3">
    <source>
        <dbReference type="EMBL" id="SHH98866.1"/>
    </source>
</evidence>
<dbReference type="PANTHER" id="PTHR42767:SF1">
    <property type="entry name" value="ENDO-BETA-1,6-GALACTANASE-LIKE DOMAIN-CONTAINING PROTEIN"/>
    <property type="match status" value="1"/>
</dbReference>
<dbReference type="SUPFAM" id="SSF51445">
    <property type="entry name" value="(Trans)glycosidases"/>
    <property type="match status" value="1"/>
</dbReference>
<dbReference type="EMBL" id="FQXT01000003">
    <property type="protein sequence ID" value="SHH98866.1"/>
    <property type="molecule type" value="Genomic_DNA"/>
</dbReference>
<evidence type="ECO:0000313" key="5">
    <source>
        <dbReference type="Proteomes" id="UP000290037"/>
    </source>
</evidence>
<reference evidence="3" key="2">
    <citation type="submission" date="2016-11" db="EMBL/GenBank/DDBJ databases">
        <authorList>
            <person name="Jaros S."/>
            <person name="Januszkiewicz K."/>
            <person name="Wedrychowicz H."/>
        </authorList>
    </citation>
    <scope>NUCLEOTIDE SEQUENCE [LARGE SCALE GENOMIC DNA]</scope>
    <source>
        <strain evidence="3">DSM 19859</strain>
    </source>
</reference>
<dbReference type="Gene3D" id="3.20.20.80">
    <property type="entry name" value="Glycosidases"/>
    <property type="match status" value="1"/>
</dbReference>
<dbReference type="Proteomes" id="UP000184240">
    <property type="component" value="Unassembled WGS sequence"/>
</dbReference>
<organism evidence="3 4">
    <name type="scientific">Leeuwenhoekiella palythoae</name>
    <dbReference type="NCBI Taxonomy" id="573501"/>
    <lineage>
        <taxon>Bacteria</taxon>
        <taxon>Pseudomonadati</taxon>
        <taxon>Bacteroidota</taxon>
        <taxon>Flavobacteriia</taxon>
        <taxon>Flavobacteriales</taxon>
        <taxon>Flavobacteriaceae</taxon>
        <taxon>Leeuwenhoekiella</taxon>
    </lineage>
</organism>
<protein>
    <submittedName>
        <fullName evidence="2 3">O-glycosyl hydrolase</fullName>
    </submittedName>
</protein>
<feature type="domain" description="Endo-beta-1,6-galactanase-like" evidence="1">
    <location>
        <begin position="42"/>
        <end position="403"/>
    </location>
</feature>
<dbReference type="STRING" id="573501.SAMN04487999_1484"/>
<dbReference type="InterPro" id="IPR039743">
    <property type="entry name" value="6GAL/EXGAL"/>
</dbReference>
<reference evidence="2 5" key="3">
    <citation type="submission" date="2018-07" db="EMBL/GenBank/DDBJ databases">
        <title>Leeuwenhoekiella genomics.</title>
        <authorList>
            <person name="Tahon G."/>
            <person name="Willems A."/>
        </authorList>
    </citation>
    <scope>NUCLEOTIDE SEQUENCE [LARGE SCALE GENOMIC DNA]</scope>
    <source>
        <strain evidence="2 5">LMG 24856</strain>
    </source>
</reference>
<sequence length="526" mass="59430">MKLKFVKIVLFVFALGGIIAFASFKLKKSDQATGPIEEAIELHLNPKETFQKIDNFGASDAWSVQFVGKNWPIHKREQIADLLFSTQMDQEGNPKGIGLSLWRLNLGAGSAEQGKSSGIRDEWRRAESFLTENGAYDWTKQSGQVWFAKAAKERGVEQLLLFSNSPPVEFTNNGKAYTSNKKESNLAATNTQAFAKYLVDVTEGFDTMGLEVDYISPVNEPQWDWADGSQEGTPFWNNQIKDLVVALNQELKSRKLQHTLIDIPETAQLNYLFENGNKTGRADVIQTFFDENSSEYVGDLEYLSRSVSAHSYFTTSPFESLVKQRKTLFNAVNKIPDLHFWMSEYCILGDNAGEIEGNGRDLGMTSALYMAKVINTDLVVANASAWHWWTAISPYDYKDGLIYIDKNKNDGEVLESKMLWTLGNYSRFVRPGYTRIRIEDLETNTLNENFLYSAFRSPEKDKTVLVFVNDSNTNKAIRLSNYTESYDAKSYVTSAEANLELTPLQTKNGFEIPKKAVVTLVLETKN</sequence>
<dbReference type="RefSeq" id="WP_072981866.1">
    <property type="nucleotide sequence ID" value="NZ_FQXT01000003.1"/>
</dbReference>
<gene>
    <name evidence="2" type="ORF">DSM01_778</name>
    <name evidence="3" type="ORF">SAMN04487999_1484</name>
</gene>
<dbReference type="Pfam" id="PF14587">
    <property type="entry name" value="Glyco_hydr_30_2"/>
    <property type="match status" value="1"/>
</dbReference>
<evidence type="ECO:0000259" key="1">
    <source>
        <dbReference type="Pfam" id="PF14587"/>
    </source>
</evidence>
<dbReference type="InterPro" id="IPR013780">
    <property type="entry name" value="Glyco_hydro_b"/>
</dbReference>
<dbReference type="InterPro" id="IPR039514">
    <property type="entry name" value="6GAL-like"/>
</dbReference>
<dbReference type="EMBL" id="QOVN01000002">
    <property type="protein sequence ID" value="RXG30030.1"/>
    <property type="molecule type" value="Genomic_DNA"/>
</dbReference>
<keyword evidence="3" id="KW-0378">Hydrolase</keyword>
<evidence type="ECO:0000313" key="2">
    <source>
        <dbReference type="EMBL" id="RXG30030.1"/>
    </source>
</evidence>
<dbReference type="InterPro" id="IPR017853">
    <property type="entry name" value="GH"/>
</dbReference>
<proteinExistence type="predicted"/>
<dbReference type="Gene3D" id="2.60.40.1180">
    <property type="entry name" value="Golgi alpha-mannosidase II"/>
    <property type="match status" value="1"/>
</dbReference>
<name>A0A1M5XGF2_9FLAO</name>